<keyword evidence="3" id="KW-1185">Reference proteome</keyword>
<evidence type="ECO:0000313" key="2">
    <source>
        <dbReference type="EMBL" id="KAH0820308.1"/>
    </source>
</evidence>
<accession>A0A8J6HVH6</accession>
<evidence type="ECO:0000256" key="1">
    <source>
        <dbReference type="SAM" id="MobiDB-lite"/>
    </source>
</evidence>
<feature type="compositionally biased region" description="Basic and acidic residues" evidence="1">
    <location>
        <begin position="55"/>
        <end position="67"/>
    </location>
</feature>
<gene>
    <name evidence="2" type="ORF">GEV33_002483</name>
</gene>
<evidence type="ECO:0000313" key="3">
    <source>
        <dbReference type="Proteomes" id="UP000719412"/>
    </source>
</evidence>
<comment type="caution">
    <text evidence="2">The sequence shown here is derived from an EMBL/GenBank/DDBJ whole genome shotgun (WGS) entry which is preliminary data.</text>
</comment>
<feature type="region of interest" description="Disordered" evidence="1">
    <location>
        <begin position="55"/>
        <end position="79"/>
    </location>
</feature>
<sequence length="566" mass="63432">MIIFHLQSVDCTGFNWECTKESKEIVFKTCNKANDSMLPVDGDAVLDSLDLLDRGDIKPTRPERDNSEGSLAPRNDQRGFRQVPVVDRHSDRIIAHLTCQRKLAVLGAQLMSLPKAYKGRSDRECQGDSESVILAGVTWWSPREPLETIRLGTTALISKRISDRSPDRTLSGSSPRRVHASQGRLLAHRKVPNLPTDQVRSSGKEEEFDVLPLTGGRCNCIAPEERVDIPPPFFLNLNIQFKQTVKYRQRGGKLESRDAVRTQEIPKNSLHLVQVNNLSRRYSWFPLEARDLFVIPLNSPDSLPVTGLPSFGRILRNAKKTRMDGIAVRFVTDNPETDKHEQKNFSLQTEHLIPTAPKDHPYTHAKGVRRSVYSISAYRKSGHVANLQHLPRRHRCTPSDGDGRSYLSKLTKNNCCKKNRTREETDGGSLGMTNALLDFLSWSQWEIQLRGAFEEESERSIENIASGLRLANDLAQTERTVSPAETGTLKATCTAEGYETTRNEEGEWGGCRRGASLVPLTLIAFASKVMSMHLPDKRLSCLHVQILHTYTSGSPGTSSQCVNIFN</sequence>
<organism evidence="2 3">
    <name type="scientific">Tenebrio molitor</name>
    <name type="common">Yellow mealworm beetle</name>
    <dbReference type="NCBI Taxonomy" id="7067"/>
    <lineage>
        <taxon>Eukaryota</taxon>
        <taxon>Metazoa</taxon>
        <taxon>Ecdysozoa</taxon>
        <taxon>Arthropoda</taxon>
        <taxon>Hexapoda</taxon>
        <taxon>Insecta</taxon>
        <taxon>Pterygota</taxon>
        <taxon>Neoptera</taxon>
        <taxon>Endopterygota</taxon>
        <taxon>Coleoptera</taxon>
        <taxon>Polyphaga</taxon>
        <taxon>Cucujiformia</taxon>
        <taxon>Tenebrionidae</taxon>
        <taxon>Tenebrio</taxon>
    </lineage>
</organism>
<reference evidence="2" key="1">
    <citation type="journal article" date="2020" name="J Insects Food Feed">
        <title>The yellow mealworm (Tenebrio molitor) genome: a resource for the emerging insects as food and feed industry.</title>
        <authorList>
            <person name="Eriksson T."/>
            <person name="Andere A."/>
            <person name="Kelstrup H."/>
            <person name="Emery V."/>
            <person name="Picard C."/>
        </authorList>
    </citation>
    <scope>NUCLEOTIDE SEQUENCE</scope>
    <source>
        <strain evidence="2">Stoneville</strain>
        <tissue evidence="2">Whole head</tissue>
    </source>
</reference>
<reference evidence="2" key="2">
    <citation type="submission" date="2021-08" db="EMBL/GenBank/DDBJ databases">
        <authorList>
            <person name="Eriksson T."/>
        </authorList>
    </citation>
    <scope>NUCLEOTIDE SEQUENCE</scope>
    <source>
        <strain evidence="2">Stoneville</strain>
        <tissue evidence="2">Whole head</tissue>
    </source>
</reference>
<dbReference type="AlphaFoldDB" id="A0A8J6HVH6"/>
<protein>
    <submittedName>
        <fullName evidence="2">Uncharacterized protein</fullName>
    </submittedName>
</protein>
<name>A0A8J6HVH6_TENMO</name>
<feature type="region of interest" description="Disordered" evidence="1">
    <location>
        <begin position="162"/>
        <end position="182"/>
    </location>
</feature>
<dbReference type="Proteomes" id="UP000719412">
    <property type="component" value="Unassembled WGS sequence"/>
</dbReference>
<dbReference type="EMBL" id="JABDTM020012313">
    <property type="protein sequence ID" value="KAH0820308.1"/>
    <property type="molecule type" value="Genomic_DNA"/>
</dbReference>
<proteinExistence type="predicted"/>